<evidence type="ECO:0000313" key="1">
    <source>
        <dbReference type="EMBL" id="KAI3758083.1"/>
    </source>
</evidence>
<keyword evidence="2" id="KW-1185">Reference proteome</keyword>
<proteinExistence type="predicted"/>
<accession>A0ACB9EHM8</accession>
<protein>
    <submittedName>
        <fullName evidence="1">Uncharacterized protein</fullName>
    </submittedName>
</protein>
<dbReference type="Proteomes" id="UP001055879">
    <property type="component" value="Linkage Group LG02"/>
</dbReference>
<reference evidence="1 2" key="2">
    <citation type="journal article" date="2022" name="Mol. Ecol. Resour.">
        <title>The genomes of chicory, endive, great burdock and yacon provide insights into Asteraceae paleo-polyploidization history and plant inulin production.</title>
        <authorList>
            <person name="Fan W."/>
            <person name="Wang S."/>
            <person name="Wang H."/>
            <person name="Wang A."/>
            <person name="Jiang F."/>
            <person name="Liu H."/>
            <person name="Zhao H."/>
            <person name="Xu D."/>
            <person name="Zhang Y."/>
        </authorList>
    </citation>
    <scope>NUCLEOTIDE SEQUENCE [LARGE SCALE GENOMIC DNA]</scope>
    <source>
        <strain evidence="2">cv. Niubang</strain>
    </source>
</reference>
<dbReference type="EMBL" id="CM042048">
    <property type="protein sequence ID" value="KAI3758083.1"/>
    <property type="molecule type" value="Genomic_DNA"/>
</dbReference>
<evidence type="ECO:0000313" key="2">
    <source>
        <dbReference type="Proteomes" id="UP001055879"/>
    </source>
</evidence>
<reference evidence="2" key="1">
    <citation type="journal article" date="2022" name="Mol. Ecol. Resour.">
        <title>The genomes of chicory, endive, great burdock and yacon provide insights into Asteraceae palaeo-polyploidization history and plant inulin production.</title>
        <authorList>
            <person name="Fan W."/>
            <person name="Wang S."/>
            <person name="Wang H."/>
            <person name="Wang A."/>
            <person name="Jiang F."/>
            <person name="Liu H."/>
            <person name="Zhao H."/>
            <person name="Xu D."/>
            <person name="Zhang Y."/>
        </authorList>
    </citation>
    <scope>NUCLEOTIDE SEQUENCE [LARGE SCALE GENOMIC DNA]</scope>
    <source>
        <strain evidence="2">cv. Niubang</strain>
    </source>
</reference>
<comment type="caution">
    <text evidence="1">The sequence shown here is derived from an EMBL/GenBank/DDBJ whole genome shotgun (WGS) entry which is preliminary data.</text>
</comment>
<sequence>MNSQDIAFWKEAINDELDSIIGNNTWVLSDLPPGCKPLGCKLIFKRKMKADGSIDKFKARLVIQGFRQREGIDYFDTYAPVARISMIRLLIDLGSIHNLVIHQMDVKITFLNGNLEEEVYMKQPEGFVMPGMEHKVCKLVKSLYGLKQAPKQWHQKFDEVILSNGFMLNQADKCVYSKFDTSGNGVIICLYVDDMLIFGTDLNQVDKTKEFLSSKFSMKDMGEVEVFLGIRIKRENKGIAITQSHYIEKVLKKFNCFDCCPVSTPFDPSVKLMPNSGEAVSQLEYSKAIVCLMYAMTSTRPDIAFIVGKLSSLTMESEFVALAAADKEAEWLRNLVHEIPLWLKPISPISIRCDSEATLAKAYSQVYNGKSRHLGVRHSMIRELITNGVISVEFVRSQQNLADHLTKGLARDLVHKSVIGMGLKCMMKGTTYMSAKCGRFKKLGLNFDALTNG</sequence>
<name>A0ACB9EHM8_ARCLA</name>
<organism evidence="1 2">
    <name type="scientific">Arctium lappa</name>
    <name type="common">Greater burdock</name>
    <name type="synonym">Lappa major</name>
    <dbReference type="NCBI Taxonomy" id="4217"/>
    <lineage>
        <taxon>Eukaryota</taxon>
        <taxon>Viridiplantae</taxon>
        <taxon>Streptophyta</taxon>
        <taxon>Embryophyta</taxon>
        <taxon>Tracheophyta</taxon>
        <taxon>Spermatophyta</taxon>
        <taxon>Magnoliopsida</taxon>
        <taxon>eudicotyledons</taxon>
        <taxon>Gunneridae</taxon>
        <taxon>Pentapetalae</taxon>
        <taxon>asterids</taxon>
        <taxon>campanulids</taxon>
        <taxon>Asterales</taxon>
        <taxon>Asteraceae</taxon>
        <taxon>Carduoideae</taxon>
        <taxon>Cardueae</taxon>
        <taxon>Arctiinae</taxon>
        <taxon>Arctium</taxon>
    </lineage>
</organism>
<gene>
    <name evidence="1" type="ORF">L6452_05631</name>
</gene>